<name>A0A6M7WT84_RHILI</name>
<dbReference type="InterPro" id="IPR013656">
    <property type="entry name" value="PAS_4"/>
</dbReference>
<dbReference type="SUPFAM" id="SSF46689">
    <property type="entry name" value="Homeodomain-like"/>
    <property type="match status" value="1"/>
</dbReference>
<evidence type="ECO:0000313" key="3">
    <source>
        <dbReference type="Proteomes" id="UP000503017"/>
    </source>
</evidence>
<dbReference type="Gene3D" id="3.30.450.20">
    <property type="entry name" value="PAS domain"/>
    <property type="match status" value="2"/>
</dbReference>
<dbReference type="GO" id="GO:0043565">
    <property type="term" value="F:sequence-specific DNA binding"/>
    <property type="evidence" value="ECO:0007669"/>
    <property type="project" value="InterPro"/>
</dbReference>
<dbReference type="Pfam" id="PF13188">
    <property type="entry name" value="PAS_8"/>
    <property type="match status" value="1"/>
</dbReference>
<sequence>MDKQVSREVSRSFRSNDELFAGLGADALAALATANSDVTLVLARSGHILDVSYRDGGLKTWDVDGWVGKLWQDTVTVESRDKIRDLLQEAATASPTRSRQVNHPGKTGSDLPVGYRIVSFSSWPHKVALGTDLRAMADMQQRLVRAQIEMEKDYRKLRDIESRYRILFHLAVEPLIVVEAQTLKILDANEDAAKLFGKPVKKLVGSSAASVFAKADQGAAIESLTALGARARADVFRARPATLDRYMQIRVTPFREFGKTNLLVCFASEEPARANSSSASDANMVSVVDSLPEGIVIVNAEGKIVEANPAFLDLIRVVTLDRIEDKSLDKWLGGSSVDLQVLMANLREHGTVRRFSSVVRDELGGTESVDVSAARIAGREGPLFGFVIREAARTETIQPGGVTDRQGSATQFTDLVGRVPLKDLVRDTADIIEKLCIEAALRLTDNNRASAADMLGLSRQSLYIKLKRYGISDVEEDED</sequence>
<dbReference type="EMBL" id="CP033367">
    <property type="protein sequence ID" value="QKD05277.1"/>
    <property type="molecule type" value="Genomic_DNA"/>
</dbReference>
<dbReference type="PRINTS" id="PR01590">
    <property type="entry name" value="HTHFIS"/>
</dbReference>
<dbReference type="Pfam" id="PF02954">
    <property type="entry name" value="HTH_8"/>
    <property type="match status" value="1"/>
</dbReference>
<dbReference type="InterPro" id="IPR000014">
    <property type="entry name" value="PAS"/>
</dbReference>
<dbReference type="AlphaFoldDB" id="A0A6M7WT84"/>
<accession>A0A6M7WT84</accession>
<dbReference type="InterPro" id="IPR011785">
    <property type="entry name" value="Tscrpt_reg_PpsR-CrtJ"/>
</dbReference>
<dbReference type="CDD" id="cd00130">
    <property type="entry name" value="PAS"/>
    <property type="match status" value="1"/>
</dbReference>
<feature type="domain" description="PAS" evidence="1">
    <location>
        <begin position="280"/>
        <end position="315"/>
    </location>
</feature>
<dbReference type="RefSeq" id="WP_027033758.1">
    <property type="nucleotide sequence ID" value="NZ_CP033367.1"/>
</dbReference>
<reference evidence="2 3" key="1">
    <citation type="submission" date="2018-10" db="EMBL/GenBank/DDBJ databases">
        <authorList>
            <person name="Perry B.J."/>
            <person name="Sullivan J.T."/>
            <person name="Murphy R.J.T."/>
            <person name="Ramsay J.P."/>
            <person name="Ronson C.W."/>
        </authorList>
    </citation>
    <scope>NUCLEOTIDE SEQUENCE [LARGE SCALE GENOMIC DNA]</scope>
    <source>
        <strain evidence="2 3">R88b</strain>
    </source>
</reference>
<dbReference type="SUPFAM" id="SSF55785">
    <property type="entry name" value="PYP-like sensor domain (PAS domain)"/>
    <property type="match status" value="2"/>
</dbReference>
<dbReference type="InterPro" id="IPR009057">
    <property type="entry name" value="Homeodomain-like_sf"/>
</dbReference>
<dbReference type="Pfam" id="PF08448">
    <property type="entry name" value="PAS_4"/>
    <property type="match status" value="1"/>
</dbReference>
<dbReference type="InterPro" id="IPR035965">
    <property type="entry name" value="PAS-like_dom_sf"/>
</dbReference>
<dbReference type="PROSITE" id="PS50112">
    <property type="entry name" value="PAS"/>
    <property type="match status" value="1"/>
</dbReference>
<organism evidence="2 3">
    <name type="scientific">Mesorhizobium loti R88b</name>
    <dbReference type="NCBI Taxonomy" id="935548"/>
    <lineage>
        <taxon>Bacteria</taxon>
        <taxon>Pseudomonadati</taxon>
        <taxon>Pseudomonadota</taxon>
        <taxon>Alphaproteobacteria</taxon>
        <taxon>Hyphomicrobiales</taxon>
        <taxon>Phyllobacteriaceae</taxon>
        <taxon>Mesorhizobium</taxon>
    </lineage>
</organism>
<dbReference type="Gene3D" id="1.10.10.60">
    <property type="entry name" value="Homeodomain-like"/>
    <property type="match status" value="1"/>
</dbReference>
<gene>
    <name evidence="2" type="primary">ppsR</name>
    <name evidence="2" type="ORF">EB235_30465</name>
</gene>
<dbReference type="InterPro" id="IPR002197">
    <property type="entry name" value="HTH_Fis"/>
</dbReference>
<protein>
    <submittedName>
        <fullName evidence="2">Transcriptional regulator PpsR</fullName>
    </submittedName>
</protein>
<proteinExistence type="predicted"/>
<dbReference type="NCBIfam" id="TIGR02040">
    <property type="entry name" value="PpsR-CrtJ"/>
    <property type="match status" value="1"/>
</dbReference>
<dbReference type="Proteomes" id="UP000503017">
    <property type="component" value="Chromosome"/>
</dbReference>
<evidence type="ECO:0000259" key="1">
    <source>
        <dbReference type="PROSITE" id="PS50112"/>
    </source>
</evidence>
<evidence type="ECO:0000313" key="2">
    <source>
        <dbReference type="EMBL" id="QKD05277.1"/>
    </source>
</evidence>
<dbReference type="SMART" id="SM00091">
    <property type="entry name" value="PAS"/>
    <property type="match status" value="3"/>
</dbReference>
<dbReference type="Gene3D" id="1.20.5.430">
    <property type="match status" value="1"/>
</dbReference>